<proteinExistence type="predicted"/>
<evidence type="ECO:0000313" key="2">
    <source>
        <dbReference type="Proteomes" id="UP001604335"/>
    </source>
</evidence>
<evidence type="ECO:0000313" key="1">
    <source>
        <dbReference type="EMBL" id="MFG3817194.1"/>
    </source>
</evidence>
<evidence type="ECO:0008006" key="3">
    <source>
        <dbReference type="Google" id="ProtNLM"/>
    </source>
</evidence>
<reference evidence="2" key="1">
    <citation type="journal article" date="2024" name="Algal Res.">
        <title>Biochemical, toxicological and genomic investigation of a high-biomass producing Limnothrix strain isolated from Italian shallow drinking water reservoir.</title>
        <authorList>
            <person name="Simonazzi M."/>
            <person name="Shishido T.K."/>
            <person name="Delbaje E."/>
            <person name="Wahlsten M."/>
            <person name="Fewer D.P."/>
            <person name="Sivonen K."/>
            <person name="Pezzolesi L."/>
            <person name="Pistocchi R."/>
        </authorList>
    </citation>
    <scope>NUCLEOTIDE SEQUENCE [LARGE SCALE GENOMIC DNA]</scope>
    <source>
        <strain evidence="2">LRLZ20PSL1</strain>
    </source>
</reference>
<gene>
    <name evidence="1" type="ORF">VPK24_06055</name>
</gene>
<organism evidence="1 2">
    <name type="scientific">Limnothrix redekei LRLZ20PSL1</name>
    <dbReference type="NCBI Taxonomy" id="3112953"/>
    <lineage>
        <taxon>Bacteria</taxon>
        <taxon>Bacillati</taxon>
        <taxon>Cyanobacteriota</taxon>
        <taxon>Cyanophyceae</taxon>
        <taxon>Pseudanabaenales</taxon>
        <taxon>Pseudanabaenaceae</taxon>
        <taxon>Limnothrix</taxon>
    </lineage>
</organism>
<dbReference type="Gene3D" id="1.25.40.10">
    <property type="entry name" value="Tetratricopeptide repeat domain"/>
    <property type="match status" value="2"/>
</dbReference>
<accession>A0ABW7CAP0</accession>
<name>A0ABW7CAP0_9CYAN</name>
<comment type="caution">
    <text evidence="1">The sequence shown here is derived from an EMBL/GenBank/DDBJ whole genome shotgun (WGS) entry which is preliminary data.</text>
</comment>
<dbReference type="InterPro" id="IPR011990">
    <property type="entry name" value="TPR-like_helical_dom_sf"/>
</dbReference>
<dbReference type="Proteomes" id="UP001604335">
    <property type="component" value="Unassembled WGS sequence"/>
</dbReference>
<protein>
    <recommendedName>
        <fullName evidence="3">Tetratricopeptide repeat protein</fullName>
    </recommendedName>
</protein>
<keyword evidence="2" id="KW-1185">Reference proteome</keyword>
<dbReference type="SUPFAM" id="SSF48452">
    <property type="entry name" value="TPR-like"/>
    <property type="match status" value="1"/>
</dbReference>
<dbReference type="RefSeq" id="WP_393011332.1">
    <property type="nucleotide sequence ID" value="NZ_JAZAQF010000029.1"/>
</dbReference>
<dbReference type="EMBL" id="JAZAQF010000029">
    <property type="protein sequence ID" value="MFG3817194.1"/>
    <property type="molecule type" value="Genomic_DNA"/>
</dbReference>
<sequence>MPTLLPILSSFAGSGSSLLEVPGVARSARRSSQSLTDRPRASRSIARSAAAGSWNQELYQRLRLSLGLGLRRQVFLVVCDDLPLRDRLAGRLAQELPAPQLTTLRLEPHQPTLAGAIESLSETTVQLVGVEQLTRQAARLQRQFLAELEALASNWAHGNLSLLLWVPRPWLYTIRESAPQFWACCTGTFEFEGQPAVLLNPLSGADRAGSWIGGRDQGRPTLTVLPRPNEGAKPIVPPCPPAPTAWERWVMEATAARATAAAKGVAAEVARASLETAAQCYQRAIDWVKTHGELAALRSLYYDLGGVYGDWVRWGDPAWAWERAVLAYRAAIGDGSGGDRAWRVAARNNLGTALWSWARYGDSVTRLQGAIDSYRAALADYAEQPGTEPATGRSHPGDERLQPDLLYGTVQANLGTAYLNLAQVDAQEKWLLLAASAFEAALPYRSPADRPAAYAATQNNLGTTYWQLGRQLQPLDPQRRRDCWQRATQAYAQALTIDPTIPVGFDRAAAASQLAWIYLQLGVDSYLPLAVSDRAVQLDRALATYVQILTAHGDQPPLRDRALSGAIATIRAIYQHLGIEGQSRALSSIPGQWLPAVIDRLTH</sequence>